<feature type="compositionally biased region" description="Polar residues" evidence="2">
    <location>
        <begin position="153"/>
        <end position="163"/>
    </location>
</feature>
<organism evidence="4">
    <name type="scientific">Guillardia theta (strain CCMP2712)</name>
    <name type="common">Cryptophyte</name>
    <dbReference type="NCBI Taxonomy" id="905079"/>
    <lineage>
        <taxon>Eukaryota</taxon>
        <taxon>Cryptophyceae</taxon>
        <taxon>Pyrenomonadales</taxon>
        <taxon>Geminigeraceae</taxon>
        <taxon>Guillardia</taxon>
    </lineage>
</organism>
<reference evidence="4 6" key="1">
    <citation type="journal article" date="2012" name="Nature">
        <title>Algal genomes reveal evolutionary mosaicism and the fate of nucleomorphs.</title>
        <authorList>
            <consortium name="DOE Joint Genome Institute"/>
            <person name="Curtis B.A."/>
            <person name="Tanifuji G."/>
            <person name="Burki F."/>
            <person name="Gruber A."/>
            <person name="Irimia M."/>
            <person name="Maruyama S."/>
            <person name="Arias M.C."/>
            <person name="Ball S.G."/>
            <person name="Gile G.H."/>
            <person name="Hirakawa Y."/>
            <person name="Hopkins J.F."/>
            <person name="Kuo A."/>
            <person name="Rensing S.A."/>
            <person name="Schmutz J."/>
            <person name="Symeonidi A."/>
            <person name="Elias M."/>
            <person name="Eveleigh R.J."/>
            <person name="Herman E.K."/>
            <person name="Klute M.J."/>
            <person name="Nakayama T."/>
            <person name="Obornik M."/>
            <person name="Reyes-Prieto A."/>
            <person name="Armbrust E.V."/>
            <person name="Aves S.J."/>
            <person name="Beiko R.G."/>
            <person name="Coutinho P."/>
            <person name="Dacks J.B."/>
            <person name="Durnford D.G."/>
            <person name="Fast N.M."/>
            <person name="Green B.R."/>
            <person name="Grisdale C.J."/>
            <person name="Hempel F."/>
            <person name="Henrissat B."/>
            <person name="Hoppner M.P."/>
            <person name="Ishida K."/>
            <person name="Kim E."/>
            <person name="Koreny L."/>
            <person name="Kroth P.G."/>
            <person name="Liu Y."/>
            <person name="Malik S.B."/>
            <person name="Maier U.G."/>
            <person name="McRose D."/>
            <person name="Mock T."/>
            <person name="Neilson J.A."/>
            <person name="Onodera N.T."/>
            <person name="Poole A.M."/>
            <person name="Pritham E.J."/>
            <person name="Richards T.A."/>
            <person name="Rocap G."/>
            <person name="Roy S.W."/>
            <person name="Sarai C."/>
            <person name="Schaack S."/>
            <person name="Shirato S."/>
            <person name="Slamovits C.H."/>
            <person name="Spencer D.F."/>
            <person name="Suzuki S."/>
            <person name="Worden A.Z."/>
            <person name="Zauner S."/>
            <person name="Barry K."/>
            <person name="Bell C."/>
            <person name="Bharti A.K."/>
            <person name="Crow J.A."/>
            <person name="Grimwood J."/>
            <person name="Kramer R."/>
            <person name="Lindquist E."/>
            <person name="Lucas S."/>
            <person name="Salamov A."/>
            <person name="McFadden G.I."/>
            <person name="Lane C.E."/>
            <person name="Keeling P.J."/>
            <person name="Gray M.W."/>
            <person name="Grigoriev I.V."/>
            <person name="Archibald J.M."/>
        </authorList>
    </citation>
    <scope>NUCLEOTIDE SEQUENCE</scope>
    <source>
        <strain evidence="4 6">CCMP2712</strain>
    </source>
</reference>
<dbReference type="PaxDb" id="55529-EKX51010"/>
<dbReference type="HOGENOM" id="CLU_509470_0_0_1"/>
<reference evidence="5" key="3">
    <citation type="submission" date="2015-06" db="UniProtKB">
        <authorList>
            <consortium name="EnsemblProtists"/>
        </authorList>
    </citation>
    <scope>IDENTIFICATION</scope>
</reference>
<feature type="compositionally biased region" description="Polar residues" evidence="2">
    <location>
        <begin position="171"/>
        <end position="205"/>
    </location>
</feature>
<feature type="compositionally biased region" description="Basic and acidic residues" evidence="2">
    <location>
        <begin position="227"/>
        <end position="236"/>
    </location>
</feature>
<dbReference type="OrthoDB" id="1939643at2759"/>
<feature type="compositionally biased region" description="Acidic residues" evidence="2">
    <location>
        <begin position="278"/>
        <end position="302"/>
    </location>
</feature>
<dbReference type="Pfam" id="PF00505">
    <property type="entry name" value="HMG_box"/>
    <property type="match status" value="1"/>
</dbReference>
<evidence type="ECO:0000256" key="1">
    <source>
        <dbReference type="PROSITE-ProRule" id="PRU00267"/>
    </source>
</evidence>
<dbReference type="GO" id="GO:0005634">
    <property type="term" value="C:nucleus"/>
    <property type="evidence" value="ECO:0007669"/>
    <property type="project" value="UniProtKB-UniRule"/>
</dbReference>
<feature type="compositionally biased region" description="Basic and acidic residues" evidence="2">
    <location>
        <begin position="309"/>
        <end position="336"/>
    </location>
</feature>
<reference evidence="6" key="2">
    <citation type="submission" date="2012-11" db="EMBL/GenBank/DDBJ databases">
        <authorList>
            <person name="Kuo A."/>
            <person name="Curtis B.A."/>
            <person name="Tanifuji G."/>
            <person name="Burki F."/>
            <person name="Gruber A."/>
            <person name="Irimia M."/>
            <person name="Maruyama S."/>
            <person name="Arias M.C."/>
            <person name="Ball S.G."/>
            <person name="Gile G.H."/>
            <person name="Hirakawa Y."/>
            <person name="Hopkins J.F."/>
            <person name="Rensing S.A."/>
            <person name="Schmutz J."/>
            <person name="Symeonidi A."/>
            <person name="Elias M."/>
            <person name="Eveleigh R.J."/>
            <person name="Herman E.K."/>
            <person name="Klute M.J."/>
            <person name="Nakayama T."/>
            <person name="Obornik M."/>
            <person name="Reyes-Prieto A."/>
            <person name="Armbrust E.V."/>
            <person name="Aves S.J."/>
            <person name="Beiko R.G."/>
            <person name="Coutinho P."/>
            <person name="Dacks J.B."/>
            <person name="Durnford D.G."/>
            <person name="Fast N.M."/>
            <person name="Green B.R."/>
            <person name="Grisdale C."/>
            <person name="Hempe F."/>
            <person name="Henrissat B."/>
            <person name="Hoppner M.P."/>
            <person name="Ishida K.-I."/>
            <person name="Kim E."/>
            <person name="Koreny L."/>
            <person name="Kroth P.G."/>
            <person name="Liu Y."/>
            <person name="Malik S.-B."/>
            <person name="Maier U.G."/>
            <person name="McRose D."/>
            <person name="Mock T."/>
            <person name="Neilson J.A."/>
            <person name="Onodera N.T."/>
            <person name="Poole A.M."/>
            <person name="Pritham E.J."/>
            <person name="Richards T.A."/>
            <person name="Rocap G."/>
            <person name="Roy S.W."/>
            <person name="Sarai C."/>
            <person name="Schaack S."/>
            <person name="Shirato S."/>
            <person name="Slamovits C.H."/>
            <person name="Spencer D.F."/>
            <person name="Suzuki S."/>
            <person name="Worden A.Z."/>
            <person name="Zauner S."/>
            <person name="Barry K."/>
            <person name="Bell C."/>
            <person name="Bharti A.K."/>
            <person name="Crow J.A."/>
            <person name="Grimwood J."/>
            <person name="Kramer R."/>
            <person name="Lindquist E."/>
            <person name="Lucas S."/>
            <person name="Salamov A."/>
            <person name="McFadden G.I."/>
            <person name="Lane C.E."/>
            <person name="Keeling P.J."/>
            <person name="Gray M.W."/>
            <person name="Grigoriev I.V."/>
            <person name="Archibald J.M."/>
        </authorList>
    </citation>
    <scope>NUCLEOTIDE SEQUENCE</scope>
    <source>
        <strain evidence="6">CCMP2712</strain>
    </source>
</reference>
<dbReference type="SUPFAM" id="SSF47095">
    <property type="entry name" value="HMG-box"/>
    <property type="match status" value="1"/>
</dbReference>
<dbReference type="InterPro" id="IPR036910">
    <property type="entry name" value="HMG_box_dom_sf"/>
</dbReference>
<feature type="compositionally biased region" description="Polar residues" evidence="2">
    <location>
        <begin position="263"/>
        <end position="277"/>
    </location>
</feature>
<feature type="compositionally biased region" description="Polar residues" evidence="2">
    <location>
        <begin position="46"/>
        <end position="55"/>
    </location>
</feature>
<feature type="compositionally biased region" description="Polar residues" evidence="2">
    <location>
        <begin position="239"/>
        <end position="249"/>
    </location>
</feature>
<proteinExistence type="predicted"/>
<feature type="compositionally biased region" description="Polar residues" evidence="2">
    <location>
        <begin position="1"/>
        <end position="12"/>
    </location>
</feature>
<dbReference type="OMA" id="YDHREFR"/>
<accession>L1JS43</accession>
<dbReference type="EMBL" id="JH992977">
    <property type="protein sequence ID" value="EKX51010.1"/>
    <property type="molecule type" value="Genomic_DNA"/>
</dbReference>
<dbReference type="Gene3D" id="1.10.30.10">
    <property type="entry name" value="High mobility group box domain"/>
    <property type="match status" value="1"/>
</dbReference>
<name>L1JS43_GUITC</name>
<feature type="region of interest" description="Disordered" evidence="2">
    <location>
        <begin position="1"/>
        <end position="61"/>
    </location>
</feature>
<dbReference type="PROSITE" id="PS50118">
    <property type="entry name" value="HMG_BOX_2"/>
    <property type="match status" value="1"/>
</dbReference>
<sequence>MADQDLVSNGQRATPRRQGTGREITTRGFEFKKRVFSMPPQPLADVTSQQNSSIIPSRGRRTGLKIGSSVLKDSFGMERLSDFWNAEEIEAMRRKSSLASDARDRSKTSMDTGPLSEYSGRVSQYSQDTESSNDNDSASPSGISKRSEYLADCSQSSGKASLSRNDESQDQTEQSYADASCTSAEKSNVNTDASKQSISELNSPSVADMSDGSPAMDASKRLSFTDSAEKTSKTDDASPCSSDVSSRQPRVSFAESAIRRKSSISFARTPGTKNGDTSMEDFDVDDCAAADSGDEQNDDQDENQSIQQEEIKPKKAASKKRERDDGRLALIDRLDTMGRASYCNTDSYAPKSKRLSDVAPRPVIEDDGKRRSKRRKMRPLQYWRNERVEYARETGAVLPEIVDLVVRSPEPTPFRRKRSKEEQAVESSPTSANSKAKTVKKNRNKNKKSKKTSSRDNLQKVDVEEDEDEDDAPIKKPKGKTAFFLFSADKMWEVKEQHPDLSISERAQILKDQWLDADEATKKHYERQAKNSAKV</sequence>
<keyword evidence="6" id="KW-1185">Reference proteome</keyword>
<keyword evidence="1" id="KW-0539">Nucleus</keyword>
<feature type="compositionally biased region" description="Basic residues" evidence="2">
    <location>
        <begin position="437"/>
        <end position="452"/>
    </location>
</feature>
<feature type="compositionally biased region" description="Polar residues" evidence="2">
    <location>
        <begin position="121"/>
        <end position="144"/>
    </location>
</feature>
<protein>
    <recommendedName>
        <fullName evidence="3">HMG box domain-containing protein</fullName>
    </recommendedName>
</protein>
<evidence type="ECO:0000313" key="4">
    <source>
        <dbReference type="EMBL" id="EKX51010.1"/>
    </source>
</evidence>
<evidence type="ECO:0000259" key="3">
    <source>
        <dbReference type="PROSITE" id="PS50118"/>
    </source>
</evidence>
<dbReference type="KEGG" id="gtt:GUITHDRAFT_135067"/>
<dbReference type="RefSeq" id="XP_005837990.1">
    <property type="nucleotide sequence ID" value="XM_005837933.1"/>
</dbReference>
<dbReference type="CDD" id="cd00084">
    <property type="entry name" value="HMG-box_SF"/>
    <property type="match status" value="1"/>
</dbReference>
<evidence type="ECO:0000256" key="2">
    <source>
        <dbReference type="SAM" id="MobiDB-lite"/>
    </source>
</evidence>
<dbReference type="GeneID" id="17307658"/>
<gene>
    <name evidence="4" type="ORF">GUITHDRAFT_135067</name>
</gene>
<evidence type="ECO:0000313" key="6">
    <source>
        <dbReference type="Proteomes" id="UP000011087"/>
    </source>
</evidence>
<dbReference type="AlphaFoldDB" id="L1JS43"/>
<dbReference type="GO" id="GO:0003677">
    <property type="term" value="F:DNA binding"/>
    <property type="evidence" value="ECO:0007669"/>
    <property type="project" value="UniProtKB-UniRule"/>
</dbReference>
<evidence type="ECO:0000313" key="5">
    <source>
        <dbReference type="EnsemblProtists" id="EKX51010"/>
    </source>
</evidence>
<feature type="region of interest" description="Disordered" evidence="2">
    <location>
        <begin position="401"/>
        <end position="478"/>
    </location>
</feature>
<feature type="region of interest" description="Disordered" evidence="2">
    <location>
        <begin position="92"/>
        <end position="385"/>
    </location>
</feature>
<dbReference type="EnsemblProtists" id="EKX51010">
    <property type="protein sequence ID" value="EKX51010"/>
    <property type="gene ID" value="GUITHDRAFT_135067"/>
</dbReference>
<feature type="domain" description="HMG box" evidence="3">
    <location>
        <begin position="476"/>
        <end position="535"/>
    </location>
</feature>
<dbReference type="Proteomes" id="UP000011087">
    <property type="component" value="Unassembled WGS sequence"/>
</dbReference>
<keyword evidence="1" id="KW-0238">DNA-binding</keyword>
<feature type="DNA-binding region" description="HMG box" evidence="1">
    <location>
        <begin position="476"/>
        <end position="535"/>
    </location>
</feature>
<dbReference type="InterPro" id="IPR009071">
    <property type="entry name" value="HMG_box_dom"/>
</dbReference>
<feature type="compositionally biased region" description="Basic and acidic residues" evidence="2">
    <location>
        <begin position="453"/>
        <end position="462"/>
    </location>
</feature>